<protein>
    <submittedName>
        <fullName evidence="4">Uncharacterized protein</fullName>
    </submittedName>
</protein>
<dbReference type="OrthoDB" id="10013955at2759"/>
<organism evidence="4 5">
    <name type="scientific">Rotaria magnacalcarata</name>
    <dbReference type="NCBI Taxonomy" id="392030"/>
    <lineage>
        <taxon>Eukaryota</taxon>
        <taxon>Metazoa</taxon>
        <taxon>Spiralia</taxon>
        <taxon>Gnathifera</taxon>
        <taxon>Rotifera</taxon>
        <taxon>Eurotatoria</taxon>
        <taxon>Bdelloidea</taxon>
        <taxon>Philodinida</taxon>
        <taxon>Philodinidae</taxon>
        <taxon>Rotaria</taxon>
    </lineage>
</organism>
<dbReference type="EMBL" id="CAJNOW010008201">
    <property type="protein sequence ID" value="CAF1530860.1"/>
    <property type="molecule type" value="Genomic_DNA"/>
</dbReference>
<evidence type="ECO:0000313" key="2">
    <source>
        <dbReference type="EMBL" id="CAF1194590.1"/>
    </source>
</evidence>
<feature type="compositionally biased region" description="Basic and acidic residues" evidence="1">
    <location>
        <begin position="82"/>
        <end position="91"/>
    </location>
</feature>
<feature type="region of interest" description="Disordered" evidence="1">
    <location>
        <begin position="78"/>
        <end position="111"/>
    </location>
</feature>
<reference evidence="4" key="1">
    <citation type="submission" date="2021-02" db="EMBL/GenBank/DDBJ databases">
        <authorList>
            <person name="Nowell W R."/>
        </authorList>
    </citation>
    <scope>NUCLEOTIDE SEQUENCE</scope>
</reference>
<dbReference type="EMBL" id="CAJNRE010017164">
    <property type="protein sequence ID" value="CAF2151750.1"/>
    <property type="molecule type" value="Genomic_DNA"/>
</dbReference>
<evidence type="ECO:0000313" key="5">
    <source>
        <dbReference type="Proteomes" id="UP000663824"/>
    </source>
</evidence>
<evidence type="ECO:0000313" key="3">
    <source>
        <dbReference type="EMBL" id="CAF1530860.1"/>
    </source>
</evidence>
<name>A0A816XWZ3_9BILA</name>
<proteinExistence type="predicted"/>
<feature type="compositionally biased region" description="Basic residues" evidence="1">
    <location>
        <begin position="92"/>
        <end position="111"/>
    </location>
</feature>
<dbReference type="Proteomes" id="UP000663855">
    <property type="component" value="Unassembled WGS sequence"/>
</dbReference>
<dbReference type="EMBL" id="CAJNOV010004971">
    <property type="protein sequence ID" value="CAF1194590.1"/>
    <property type="molecule type" value="Genomic_DNA"/>
</dbReference>
<evidence type="ECO:0000313" key="4">
    <source>
        <dbReference type="EMBL" id="CAF2151750.1"/>
    </source>
</evidence>
<gene>
    <name evidence="2" type="ORF">CJN711_LOCUS11693</name>
    <name evidence="3" type="ORF">KQP761_LOCUS16280</name>
    <name evidence="4" type="ORF">MBJ925_LOCUS31359</name>
</gene>
<sequence>MSTAASHYADYSSACPRCQQIINTIDVTFQQGIFIYDLTFIQQELESVLVAALQRQNQLANSDGENLELPLSSMMQLSNGKKQRDFKAERERKRKAFSGQISRKRRKRRKTSTLTFLKSLKRECNGNGSLSVKKDLLQTKTNGNSTRPIRSYRPINFSYPYNNETNYRNGNQNHVSNNRLQLNNIPHPDQFWTKIKNHQHEFLKQNDFSYIEKLINIDQSLLNNFDYEKFYNQYKETIHSDEYLLTKEKYLHPELEYSVVLKQNLHLYNLVENLSNSNQTKNNLTLNNHRLKRKHSTMSNNQNSSEIDDSILNLFRRDNNDFSSKYAELQYRLSESLRLERLALDRAEQQNKLDRSLIELTDIDDKVLEITNSIRLRKRPSENVIALCKYVNPITATTATNNNNHEQNGNNGSEAWRKGRRRSTLLVYDELARLVDERINIEKQLVDFYPSIEI</sequence>
<comment type="caution">
    <text evidence="4">The sequence shown here is derived from an EMBL/GenBank/DDBJ whole genome shotgun (WGS) entry which is preliminary data.</text>
</comment>
<evidence type="ECO:0000256" key="1">
    <source>
        <dbReference type="SAM" id="MobiDB-lite"/>
    </source>
</evidence>
<accession>A0A816XWZ3</accession>
<dbReference type="Proteomes" id="UP000663834">
    <property type="component" value="Unassembled WGS sequence"/>
</dbReference>
<dbReference type="Proteomes" id="UP000663824">
    <property type="component" value="Unassembled WGS sequence"/>
</dbReference>
<dbReference type="AlphaFoldDB" id="A0A816XWZ3"/>